<comment type="subcellular location">
    <subcellularLocation>
        <location evidence="1">Cytoplasm</location>
    </subcellularLocation>
    <subcellularLocation>
        <location evidence="2">Nucleus</location>
        <location evidence="2">Nucleolus</location>
    </subcellularLocation>
</comment>
<keyword evidence="12" id="KW-0269">Exonuclease</keyword>
<evidence type="ECO:0000259" key="11">
    <source>
        <dbReference type="Pfam" id="PF18311"/>
    </source>
</evidence>
<protein>
    <recommendedName>
        <fullName evidence="9">Ribosomal RNA-processing protein 40</fullName>
    </recommendedName>
</protein>
<accession>A0AAD7AT03</accession>
<keyword evidence="6" id="KW-0271">Exosome</keyword>
<dbReference type="Pfam" id="PF21262">
    <property type="entry name" value="RRP40_S1"/>
    <property type="match status" value="1"/>
</dbReference>
<keyword evidence="12" id="KW-0540">Nuclease</keyword>
<dbReference type="PANTHER" id="PTHR21321:SF1">
    <property type="entry name" value="EXOSOME COMPLEX COMPONENT RRP40"/>
    <property type="match status" value="1"/>
</dbReference>
<name>A0AAD7AT03_9AGAR</name>
<evidence type="ECO:0000256" key="4">
    <source>
        <dbReference type="ARBA" id="ARBA00022490"/>
    </source>
</evidence>
<keyword evidence="8" id="KW-0539">Nucleus</keyword>
<keyword evidence="5" id="KW-0698">rRNA processing</keyword>
<dbReference type="GO" id="GO:0005730">
    <property type="term" value="C:nucleolus"/>
    <property type="evidence" value="ECO:0007669"/>
    <property type="project" value="UniProtKB-SubCell"/>
</dbReference>
<dbReference type="InterPro" id="IPR012340">
    <property type="entry name" value="NA-bd_OB-fold"/>
</dbReference>
<gene>
    <name evidence="12" type="ORF">DFH08DRAFT_948974</name>
</gene>
<reference evidence="12" key="1">
    <citation type="submission" date="2023-03" db="EMBL/GenBank/DDBJ databases">
        <title>Massive genome expansion in bonnet fungi (Mycena s.s.) driven by repeated elements and novel gene families across ecological guilds.</title>
        <authorList>
            <consortium name="Lawrence Berkeley National Laboratory"/>
            <person name="Harder C.B."/>
            <person name="Miyauchi S."/>
            <person name="Viragh M."/>
            <person name="Kuo A."/>
            <person name="Thoen E."/>
            <person name="Andreopoulos B."/>
            <person name="Lu D."/>
            <person name="Skrede I."/>
            <person name="Drula E."/>
            <person name="Henrissat B."/>
            <person name="Morin E."/>
            <person name="Kohler A."/>
            <person name="Barry K."/>
            <person name="LaButti K."/>
            <person name="Morin E."/>
            <person name="Salamov A."/>
            <person name="Lipzen A."/>
            <person name="Mereny Z."/>
            <person name="Hegedus B."/>
            <person name="Baldrian P."/>
            <person name="Stursova M."/>
            <person name="Weitz H."/>
            <person name="Taylor A."/>
            <person name="Grigoriev I.V."/>
            <person name="Nagy L.G."/>
            <person name="Martin F."/>
            <person name="Kauserud H."/>
        </authorList>
    </citation>
    <scope>NUCLEOTIDE SEQUENCE</scope>
    <source>
        <strain evidence="12">CBHHK002</strain>
    </source>
</reference>
<evidence type="ECO:0000259" key="10">
    <source>
        <dbReference type="Pfam" id="PF15985"/>
    </source>
</evidence>
<evidence type="ECO:0000256" key="1">
    <source>
        <dbReference type="ARBA" id="ARBA00004496"/>
    </source>
</evidence>
<dbReference type="InterPro" id="IPR026699">
    <property type="entry name" value="Exosome_RNA_bind1/RRP40/RRP4"/>
</dbReference>
<evidence type="ECO:0000256" key="2">
    <source>
        <dbReference type="ARBA" id="ARBA00004604"/>
    </source>
</evidence>
<dbReference type="GO" id="GO:0000176">
    <property type="term" value="C:nuclear exosome (RNase complex)"/>
    <property type="evidence" value="ECO:0007669"/>
    <property type="project" value="TreeGrafter"/>
</dbReference>
<keyword evidence="13" id="KW-1185">Reference proteome</keyword>
<comment type="similarity">
    <text evidence="3">Belongs to the RRP40 family.</text>
</comment>
<dbReference type="GO" id="GO:0034475">
    <property type="term" value="P:U4 snRNA 3'-end processing"/>
    <property type="evidence" value="ECO:0007669"/>
    <property type="project" value="TreeGrafter"/>
</dbReference>
<dbReference type="InterPro" id="IPR041054">
    <property type="entry name" value="Rrp40_N_euk"/>
</dbReference>
<dbReference type="InterPro" id="IPR037319">
    <property type="entry name" value="Rrp40_S1"/>
</dbReference>
<dbReference type="SUPFAM" id="SSF54791">
    <property type="entry name" value="Eukaryotic type KH-domain (KH-domain type I)"/>
    <property type="match status" value="1"/>
</dbReference>
<dbReference type="GO" id="GO:0071035">
    <property type="term" value="P:nuclear polyadenylation-dependent rRNA catabolic process"/>
    <property type="evidence" value="ECO:0007669"/>
    <property type="project" value="TreeGrafter"/>
</dbReference>
<evidence type="ECO:0000256" key="6">
    <source>
        <dbReference type="ARBA" id="ARBA00022835"/>
    </source>
</evidence>
<dbReference type="CDD" id="cd05790">
    <property type="entry name" value="S1_Rrp40"/>
    <property type="match status" value="1"/>
</dbReference>
<dbReference type="Gene3D" id="2.40.50.140">
    <property type="entry name" value="Nucleic acid-binding proteins"/>
    <property type="match status" value="1"/>
</dbReference>
<evidence type="ECO:0000313" key="13">
    <source>
        <dbReference type="Proteomes" id="UP001218218"/>
    </source>
</evidence>
<organism evidence="12 13">
    <name type="scientific">Mycena albidolilacea</name>
    <dbReference type="NCBI Taxonomy" id="1033008"/>
    <lineage>
        <taxon>Eukaryota</taxon>
        <taxon>Fungi</taxon>
        <taxon>Dikarya</taxon>
        <taxon>Basidiomycota</taxon>
        <taxon>Agaricomycotina</taxon>
        <taxon>Agaricomycetes</taxon>
        <taxon>Agaricomycetidae</taxon>
        <taxon>Agaricales</taxon>
        <taxon>Marasmiineae</taxon>
        <taxon>Mycenaceae</taxon>
        <taxon>Mycena</taxon>
    </lineage>
</organism>
<dbReference type="AlphaFoldDB" id="A0AAD7AT03"/>
<evidence type="ECO:0000313" key="12">
    <source>
        <dbReference type="EMBL" id="KAJ7366985.1"/>
    </source>
</evidence>
<dbReference type="PANTHER" id="PTHR21321">
    <property type="entry name" value="PNAS-3 RELATED"/>
    <property type="match status" value="1"/>
</dbReference>
<dbReference type="FunFam" id="2.40.50.140:FF:000112">
    <property type="entry name" value="Exosome complex component RRP40"/>
    <property type="match status" value="1"/>
</dbReference>
<dbReference type="GO" id="GO:0000177">
    <property type="term" value="C:cytoplasmic exosome (RNase complex)"/>
    <property type="evidence" value="ECO:0007669"/>
    <property type="project" value="TreeGrafter"/>
</dbReference>
<dbReference type="GO" id="GO:0000467">
    <property type="term" value="P:exonucleolytic trimming to generate mature 3'-end of 5.8S rRNA from tricistronic rRNA transcript (SSU-rRNA, 5.8S rRNA, LSU-rRNA)"/>
    <property type="evidence" value="ECO:0007669"/>
    <property type="project" value="TreeGrafter"/>
</dbReference>
<evidence type="ECO:0000256" key="8">
    <source>
        <dbReference type="ARBA" id="ARBA00023242"/>
    </source>
</evidence>
<dbReference type="InterPro" id="IPR049469">
    <property type="entry name" value="RRP40_KH-I"/>
</dbReference>
<dbReference type="InterPro" id="IPR004088">
    <property type="entry name" value="KH_dom_type_1"/>
</dbReference>
<dbReference type="Pfam" id="PF15985">
    <property type="entry name" value="KH_6"/>
    <property type="match status" value="1"/>
</dbReference>
<keyword evidence="4" id="KW-0963">Cytoplasm</keyword>
<keyword evidence="7" id="KW-0694">RNA-binding</keyword>
<dbReference type="GO" id="GO:0004527">
    <property type="term" value="F:exonuclease activity"/>
    <property type="evidence" value="ECO:0007669"/>
    <property type="project" value="UniProtKB-KW"/>
</dbReference>
<dbReference type="SUPFAM" id="SSF110324">
    <property type="entry name" value="Ribosomal L27 protein-like"/>
    <property type="match status" value="1"/>
</dbReference>
<evidence type="ECO:0000256" key="3">
    <source>
        <dbReference type="ARBA" id="ARBA00007841"/>
    </source>
</evidence>
<dbReference type="GO" id="GO:0071051">
    <property type="term" value="P:poly(A)-dependent snoRNA 3'-end processing"/>
    <property type="evidence" value="ECO:0007669"/>
    <property type="project" value="TreeGrafter"/>
</dbReference>
<dbReference type="EMBL" id="JARIHO010000002">
    <property type="protein sequence ID" value="KAJ7366985.1"/>
    <property type="molecule type" value="Genomic_DNA"/>
</dbReference>
<dbReference type="CDD" id="cd22526">
    <property type="entry name" value="KH-I_Rrp40"/>
    <property type="match status" value="1"/>
</dbReference>
<evidence type="ECO:0000256" key="9">
    <source>
        <dbReference type="ARBA" id="ARBA00030615"/>
    </source>
</evidence>
<proteinExistence type="inferred from homology"/>
<dbReference type="GO" id="GO:0071038">
    <property type="term" value="P:TRAMP-dependent tRNA surveillance pathway"/>
    <property type="evidence" value="ECO:0007669"/>
    <property type="project" value="TreeGrafter"/>
</dbReference>
<sequence>MSATTTTTVLPGQHVPAQHVNLKLGPGLLQHSDASTSASPSIIATRAGTLHHSANRAKWWVESNSRRYIPAPQESVIGIIVQKAGEGFRVDIGSAHPASLDGLAFEGATKRNRPNLKIGNLIYARVSLAHKDMEPELECFDAQTRKAEGFGELKGGFMVRCSLAMCRRCVLSALSSYLNYENSNSLDPTYFSWQRSLLDSTHFLLPLLGARFPLEAAVGVNGRVWVNAKDTREVIGIARCIEAVDPDGDGGGMDEGGVVELLRTLGL</sequence>
<dbReference type="Proteomes" id="UP001218218">
    <property type="component" value="Unassembled WGS sequence"/>
</dbReference>
<dbReference type="Pfam" id="PF18311">
    <property type="entry name" value="Rrp40_N"/>
    <property type="match status" value="1"/>
</dbReference>
<keyword evidence="12" id="KW-0378">Hydrolase</keyword>
<dbReference type="Gene3D" id="3.30.1370.10">
    <property type="entry name" value="K Homology domain, type 1"/>
    <property type="match status" value="1"/>
</dbReference>
<feature type="domain" description="Exosome complex exonuclease Rrp40 N-terminal" evidence="11">
    <location>
        <begin position="22"/>
        <end position="67"/>
    </location>
</feature>
<evidence type="ECO:0000256" key="5">
    <source>
        <dbReference type="ARBA" id="ARBA00022552"/>
    </source>
</evidence>
<dbReference type="GO" id="GO:0003723">
    <property type="term" value="F:RNA binding"/>
    <property type="evidence" value="ECO:0007669"/>
    <property type="project" value="UniProtKB-KW"/>
</dbReference>
<feature type="domain" description="K Homology" evidence="10">
    <location>
        <begin position="195"/>
        <end position="231"/>
    </location>
</feature>
<evidence type="ECO:0000256" key="7">
    <source>
        <dbReference type="ARBA" id="ARBA00022884"/>
    </source>
</evidence>
<dbReference type="InterPro" id="IPR036612">
    <property type="entry name" value="KH_dom_type_1_sf"/>
</dbReference>
<dbReference type="GO" id="GO:0071034">
    <property type="term" value="P:CUT catabolic process"/>
    <property type="evidence" value="ECO:0007669"/>
    <property type="project" value="TreeGrafter"/>
</dbReference>
<comment type="caution">
    <text evidence="12">The sequence shown here is derived from an EMBL/GenBank/DDBJ whole genome shotgun (WGS) entry which is preliminary data.</text>
</comment>
<dbReference type="Gene3D" id="2.40.50.100">
    <property type="match status" value="1"/>
</dbReference>
<dbReference type="SUPFAM" id="SSF50249">
    <property type="entry name" value="Nucleic acid-binding proteins"/>
    <property type="match status" value="1"/>
</dbReference>